<dbReference type="InterPro" id="IPR029063">
    <property type="entry name" value="SAM-dependent_MTases_sf"/>
</dbReference>
<name>A0A8H4TZM4_9HYPO</name>
<accession>A0A8H4TZM4</accession>
<dbReference type="GO" id="GO:0008168">
    <property type="term" value="F:methyltransferase activity"/>
    <property type="evidence" value="ECO:0007669"/>
    <property type="project" value="UniProtKB-KW"/>
</dbReference>
<evidence type="ECO:0000313" key="5">
    <source>
        <dbReference type="Proteomes" id="UP000635477"/>
    </source>
</evidence>
<dbReference type="OrthoDB" id="514248at2759"/>
<evidence type="ECO:0000256" key="2">
    <source>
        <dbReference type="ARBA" id="ARBA00022679"/>
    </source>
</evidence>
<organism evidence="4 5">
    <name type="scientific">Fusarium zealandicum</name>
    <dbReference type="NCBI Taxonomy" id="1053134"/>
    <lineage>
        <taxon>Eukaryota</taxon>
        <taxon>Fungi</taxon>
        <taxon>Dikarya</taxon>
        <taxon>Ascomycota</taxon>
        <taxon>Pezizomycotina</taxon>
        <taxon>Sordariomycetes</taxon>
        <taxon>Hypocreomycetidae</taxon>
        <taxon>Hypocreales</taxon>
        <taxon>Nectriaceae</taxon>
        <taxon>Fusarium</taxon>
        <taxon>Fusarium staphyleae species complex</taxon>
    </lineage>
</organism>
<comment type="caution">
    <text evidence="4">The sequence shown here is derived from an EMBL/GenBank/DDBJ whole genome shotgun (WGS) entry which is preliminary data.</text>
</comment>
<feature type="compositionally biased region" description="Polar residues" evidence="3">
    <location>
        <begin position="15"/>
        <end position="29"/>
    </location>
</feature>
<evidence type="ECO:0000313" key="4">
    <source>
        <dbReference type="EMBL" id="KAF4966864.1"/>
    </source>
</evidence>
<dbReference type="Proteomes" id="UP000635477">
    <property type="component" value="Unassembled WGS sequence"/>
</dbReference>
<proteinExistence type="predicted"/>
<dbReference type="SUPFAM" id="SSF53335">
    <property type="entry name" value="S-adenosyl-L-methionine-dependent methyltransferases"/>
    <property type="match status" value="1"/>
</dbReference>
<evidence type="ECO:0000256" key="3">
    <source>
        <dbReference type="SAM" id="MobiDB-lite"/>
    </source>
</evidence>
<dbReference type="InterPro" id="IPR010286">
    <property type="entry name" value="METTL16/RlmF"/>
</dbReference>
<dbReference type="PANTHER" id="PTHR13393">
    <property type="entry name" value="SAM-DEPENDENT METHYLTRANSFERASE"/>
    <property type="match status" value="1"/>
</dbReference>
<keyword evidence="5" id="KW-1185">Reference proteome</keyword>
<gene>
    <name evidence="4" type="ORF">FZEAL_10603</name>
</gene>
<dbReference type="Gene3D" id="3.40.50.150">
    <property type="entry name" value="Vaccinia Virus protein VP39"/>
    <property type="match status" value="1"/>
</dbReference>
<reference evidence="4" key="2">
    <citation type="submission" date="2020-05" db="EMBL/GenBank/DDBJ databases">
        <authorList>
            <person name="Kim H.-S."/>
            <person name="Proctor R.H."/>
            <person name="Brown D.W."/>
        </authorList>
    </citation>
    <scope>NUCLEOTIDE SEQUENCE</scope>
    <source>
        <strain evidence="4">NRRL 22465</strain>
    </source>
</reference>
<sequence>MGEKRKATEEAPGQPTFSAVTEAHQTTLQGGPPTDDLTRDRRFAELYSEAPDFQQLALQDKEFAQLWNQHKADFFNDPECVRQLTKTLLKLDFGLQIELPDDRLCPPVTNRHNYVLWLKDLLDTTFYEKQGREIVGLDIGTGASCIYPLLGCAQRQWSFIATDIDTKSLGFARTNVALNKLHDRIHVVERKPTDAIIPLDDLGIDTITFTMTNPPFYKSEQEMLESAEQKSSPPLTACTGAKVEMITDGGEVAFVDRILRESLVLRERVQWYTSMFGFLASLVDFVGKLRENGIDNYAVTEFVQGNKTRRWAVAWSFGSMRPAQNVARGIKTAVPKNVLPEITEETVVDIPLIDKAGKFADRLKGEIAELELISWEWDSERLEGTGRAVDRVWARAWRRRKKMEMETEAEKSKTGEQKCVFAFKVFVRVSTDQVSVGCRWLEGHDAVAFESFRGYLKKTVQASLGPKQEKI</sequence>
<dbReference type="Pfam" id="PF05971">
    <property type="entry name" value="Methyltransf_10"/>
    <property type="match status" value="1"/>
</dbReference>
<keyword evidence="2" id="KW-0808">Transferase</keyword>
<dbReference type="AlphaFoldDB" id="A0A8H4TZM4"/>
<reference evidence="4" key="1">
    <citation type="journal article" date="2020" name="BMC Genomics">
        <title>Correction to: Identification and distribution of gene clusters required for synthesis of sphingolipid metabolism inhibitors in diverse species of the filamentous fungus Fusarium.</title>
        <authorList>
            <person name="Kim H.S."/>
            <person name="Lohmar J.M."/>
            <person name="Busman M."/>
            <person name="Brown D.W."/>
            <person name="Naumann T.A."/>
            <person name="Divon H.H."/>
            <person name="Lysoe E."/>
            <person name="Uhlig S."/>
            <person name="Proctor R.H."/>
        </authorList>
    </citation>
    <scope>NUCLEOTIDE SEQUENCE</scope>
    <source>
        <strain evidence="4">NRRL 22465</strain>
    </source>
</reference>
<dbReference type="CDD" id="cd02440">
    <property type="entry name" value="AdoMet_MTases"/>
    <property type="match status" value="1"/>
</dbReference>
<keyword evidence="1" id="KW-0489">Methyltransferase</keyword>
<evidence type="ECO:0000256" key="1">
    <source>
        <dbReference type="ARBA" id="ARBA00022603"/>
    </source>
</evidence>
<dbReference type="PANTHER" id="PTHR13393:SF0">
    <property type="entry name" value="RNA N6-ADENOSINE-METHYLTRANSFERASE METTL16"/>
    <property type="match status" value="1"/>
</dbReference>
<protein>
    <submittedName>
        <fullName evidence="4">Uncharacterized protein</fullName>
    </submittedName>
</protein>
<dbReference type="GO" id="GO:0005634">
    <property type="term" value="C:nucleus"/>
    <property type="evidence" value="ECO:0007669"/>
    <property type="project" value="TreeGrafter"/>
</dbReference>
<feature type="region of interest" description="Disordered" evidence="3">
    <location>
        <begin position="1"/>
        <end position="37"/>
    </location>
</feature>
<dbReference type="GO" id="GO:0070475">
    <property type="term" value="P:rRNA base methylation"/>
    <property type="evidence" value="ECO:0007669"/>
    <property type="project" value="TreeGrafter"/>
</dbReference>
<dbReference type="EMBL" id="JABEYC010001270">
    <property type="protein sequence ID" value="KAF4966864.1"/>
    <property type="molecule type" value="Genomic_DNA"/>
</dbReference>